<dbReference type="CDD" id="cd00038">
    <property type="entry name" value="CAP_ED"/>
    <property type="match status" value="1"/>
</dbReference>
<dbReference type="PROSITE" id="PS50042">
    <property type="entry name" value="CNMP_BINDING_3"/>
    <property type="match status" value="1"/>
</dbReference>
<organism evidence="2 3">
    <name type="scientific">Reichenbachiella agarivorans</name>
    <dbReference type="NCBI Taxonomy" id="2979464"/>
    <lineage>
        <taxon>Bacteria</taxon>
        <taxon>Pseudomonadati</taxon>
        <taxon>Bacteroidota</taxon>
        <taxon>Cytophagia</taxon>
        <taxon>Cytophagales</taxon>
        <taxon>Reichenbachiellaceae</taxon>
        <taxon>Reichenbachiella</taxon>
    </lineage>
</organism>
<proteinExistence type="predicted"/>
<feature type="domain" description="Cyclic nucleotide-binding" evidence="1">
    <location>
        <begin position="10"/>
        <end position="110"/>
    </location>
</feature>
<dbReference type="InterPro" id="IPR000595">
    <property type="entry name" value="cNMP-bd_dom"/>
</dbReference>
<dbReference type="RefSeq" id="WP_262308420.1">
    <property type="nucleotide sequence ID" value="NZ_CP106679.1"/>
</dbReference>
<sequence>MNPILTLFGQIAALDDKALTDFSQIIRFDHFSKNTTLLEIGKKAKSMFYIHKGLARAYYYHDGKDVTDYFAIDGQFIGAVPSLFTGQPSHKGIHLIEASDIYHFDAAAFEACCAKHHSLEHATRIITSYALLDEQERIESLRFYSVKERYDLMEKKYPGITNRCPLHYIASYLGTTQVSISRIRAGVQ</sequence>
<protein>
    <submittedName>
        <fullName evidence="2">Crp/Fnr family transcriptional regulator</fullName>
    </submittedName>
</protein>
<dbReference type="EMBL" id="CP106679">
    <property type="protein sequence ID" value="UXP30974.1"/>
    <property type="molecule type" value="Genomic_DNA"/>
</dbReference>
<dbReference type="Gene3D" id="2.60.120.10">
    <property type="entry name" value="Jelly Rolls"/>
    <property type="match status" value="1"/>
</dbReference>
<accession>A0ABY6CMJ9</accession>
<name>A0ABY6CMJ9_9BACT</name>
<evidence type="ECO:0000259" key="1">
    <source>
        <dbReference type="PROSITE" id="PS50042"/>
    </source>
</evidence>
<evidence type="ECO:0000313" key="2">
    <source>
        <dbReference type="EMBL" id="UXP30974.1"/>
    </source>
</evidence>
<evidence type="ECO:0000313" key="3">
    <source>
        <dbReference type="Proteomes" id="UP001065174"/>
    </source>
</evidence>
<keyword evidence="3" id="KW-1185">Reference proteome</keyword>
<dbReference type="Proteomes" id="UP001065174">
    <property type="component" value="Chromosome"/>
</dbReference>
<dbReference type="InterPro" id="IPR014710">
    <property type="entry name" value="RmlC-like_jellyroll"/>
</dbReference>
<dbReference type="SUPFAM" id="SSF51206">
    <property type="entry name" value="cAMP-binding domain-like"/>
    <property type="match status" value="1"/>
</dbReference>
<dbReference type="Pfam" id="PF00027">
    <property type="entry name" value="cNMP_binding"/>
    <property type="match status" value="1"/>
</dbReference>
<dbReference type="InterPro" id="IPR018490">
    <property type="entry name" value="cNMP-bd_dom_sf"/>
</dbReference>
<gene>
    <name evidence="2" type="ORF">N6H18_11495</name>
</gene>
<reference evidence="2" key="1">
    <citation type="submission" date="2022-09" db="EMBL/GenBank/DDBJ databases">
        <title>Comparative genomics and taxonomic characterization of three novel marine species of genus Reichenbachiella exhibiting antioxidant and polysaccharide degradation activities.</title>
        <authorList>
            <person name="Muhammad N."/>
            <person name="Lee Y.-J."/>
            <person name="Ko J."/>
            <person name="Kim S.-G."/>
        </authorList>
    </citation>
    <scope>NUCLEOTIDE SEQUENCE</scope>
    <source>
        <strain evidence="2">BKB1-1</strain>
    </source>
</reference>